<dbReference type="GO" id="GO:0016627">
    <property type="term" value="F:oxidoreductase activity, acting on the CH-CH group of donors"/>
    <property type="evidence" value="ECO:0007669"/>
    <property type="project" value="InterPro"/>
</dbReference>
<keyword evidence="2" id="KW-0560">Oxidoreductase</keyword>
<reference evidence="4" key="1">
    <citation type="submission" date="2018-05" db="EMBL/GenBank/DDBJ databases">
        <authorList>
            <person name="Lanie J.A."/>
            <person name="Ng W.-L."/>
            <person name="Kazmierczak K.M."/>
            <person name="Andrzejewski T.M."/>
            <person name="Davidsen T.M."/>
            <person name="Wayne K.J."/>
            <person name="Tettelin H."/>
            <person name="Glass J.I."/>
            <person name="Rusch D."/>
            <person name="Podicherti R."/>
            <person name="Tsui H.-C.T."/>
            <person name="Winkler M.E."/>
        </authorList>
    </citation>
    <scope>NUCLEOTIDE SEQUENCE</scope>
</reference>
<dbReference type="GO" id="GO:0005886">
    <property type="term" value="C:plasma membrane"/>
    <property type="evidence" value="ECO:0007669"/>
    <property type="project" value="TreeGrafter"/>
</dbReference>
<dbReference type="InterPro" id="IPR036250">
    <property type="entry name" value="AcylCo_DH-like_C"/>
</dbReference>
<dbReference type="SUPFAM" id="SSF47203">
    <property type="entry name" value="Acyl-CoA dehydrogenase C-terminal domain-like"/>
    <property type="match status" value="1"/>
</dbReference>
<feature type="domain" description="Acyl-CoA dehydrogenase/oxidase C-terminal" evidence="3">
    <location>
        <begin position="20"/>
        <end position="119"/>
    </location>
</feature>
<evidence type="ECO:0000259" key="3">
    <source>
        <dbReference type="Pfam" id="PF00441"/>
    </source>
</evidence>
<organism evidence="4">
    <name type="scientific">marine metagenome</name>
    <dbReference type="NCBI Taxonomy" id="408172"/>
    <lineage>
        <taxon>unclassified sequences</taxon>
        <taxon>metagenomes</taxon>
        <taxon>ecological metagenomes</taxon>
    </lineage>
</organism>
<dbReference type="Gene3D" id="1.20.140.10">
    <property type="entry name" value="Butyryl-CoA Dehydrogenase, subunit A, domain 3"/>
    <property type="match status" value="1"/>
</dbReference>
<dbReference type="PANTHER" id="PTHR43292">
    <property type="entry name" value="ACYL-COA DEHYDROGENASE"/>
    <property type="match status" value="1"/>
</dbReference>
<name>A0A382JU58_9ZZZZ</name>
<dbReference type="InterPro" id="IPR052161">
    <property type="entry name" value="Mycobact_Acyl-CoA_DH"/>
</dbReference>
<evidence type="ECO:0000313" key="4">
    <source>
        <dbReference type="EMBL" id="SVC15195.1"/>
    </source>
</evidence>
<dbReference type="PANTHER" id="PTHR43292:SF4">
    <property type="entry name" value="ACYL-COA DEHYDROGENASE FADE34"/>
    <property type="match status" value="1"/>
</dbReference>
<protein>
    <recommendedName>
        <fullName evidence="3">Acyl-CoA dehydrogenase/oxidase C-terminal domain-containing protein</fullName>
    </recommendedName>
</protein>
<sequence length="140" mass="15475">GDQSNGLPTWLEGWKVKGYLDDPVSRQKAMKAFMLHRVNQLTVLRAASSGNSSGPAGSGAKLRSVLAFKFRAYLSKEFFGAEGMLINDHEHIEFLTGPSMSIRGGTDEVQRNILGERVLGLPTEHRVDKEGSYRELIRGK</sequence>
<evidence type="ECO:0000256" key="1">
    <source>
        <dbReference type="ARBA" id="ARBA00022630"/>
    </source>
</evidence>
<accession>A0A382JU58</accession>
<evidence type="ECO:0000256" key="2">
    <source>
        <dbReference type="ARBA" id="ARBA00023002"/>
    </source>
</evidence>
<proteinExistence type="predicted"/>
<dbReference type="Pfam" id="PF00441">
    <property type="entry name" value="Acyl-CoA_dh_1"/>
    <property type="match status" value="1"/>
</dbReference>
<feature type="non-terminal residue" evidence="4">
    <location>
        <position position="1"/>
    </location>
</feature>
<dbReference type="InterPro" id="IPR009075">
    <property type="entry name" value="AcylCo_DH/oxidase_C"/>
</dbReference>
<dbReference type="AlphaFoldDB" id="A0A382JU58"/>
<gene>
    <name evidence="4" type="ORF">METZ01_LOCUS268049</name>
</gene>
<keyword evidence="1" id="KW-0285">Flavoprotein</keyword>
<dbReference type="EMBL" id="UINC01076227">
    <property type="protein sequence ID" value="SVC15195.1"/>
    <property type="molecule type" value="Genomic_DNA"/>
</dbReference>